<dbReference type="Gene3D" id="1.10.10.60">
    <property type="entry name" value="Homeodomain-like"/>
    <property type="match status" value="1"/>
</dbReference>
<sequence length="617" mass="72398">MRRILPGCTVHWNEDKWTLIDIIDLEKVLIKNLKNKNIELVKAQEISLLNNAEQEIKLLQNISDDTWLEACQIFDLIKDLVKNNKRERTYEDLDKIAHKIGKSRATVYRLIKKLENNFTVSTLVKKSRKDRGKSRLDQTVEKIIENEISSFYLVQERPTVVELWEQISLVCRENSIKAPSITTLRRRLNLLQDRIIISKRYSPKKAREQFEPIRGSFPGAEYPLDVYQIDHTPIDVILVDEEYRKSIGRAFLTIVIDTCTRMIAGFCVSFDPVGALSTGIALSHAILPKDMWLAKHEIERAWPIYGVPRKIYADNAKEFRGTMLERACQEYGIILENRPKGLPNYGGHVERAFRTFMKRSQSLKGTTFSNVKEKETYNSEKKAVLTLQEFESWFATFVLKVYHEKTHNGINRMSPLSLYEKFILGDENIRGIGLPTLIEDETKLKLDFMPFVERTIQEYGVLIDNIYYYADVLRNWIHARDKNNSKLKRKFIFSRDPRDISVVYFFDPELKIYYPIPYRNISHPPLSLWELNSIVRNLNQQKFFEINEDIIFEGLEEMRKIEKLAAEKSKTARRMQQRRKAWKKENQLIKNITIDVSQAENFEEGEVLPFVDLEEAE</sequence>
<organism evidence="3 4">
    <name type="scientific">Acinetobacter baumannii (strain SDF)</name>
    <dbReference type="NCBI Taxonomy" id="509170"/>
    <lineage>
        <taxon>Bacteria</taxon>
        <taxon>Pseudomonadati</taxon>
        <taxon>Pseudomonadota</taxon>
        <taxon>Gammaproteobacteria</taxon>
        <taxon>Moraxellales</taxon>
        <taxon>Moraxellaceae</taxon>
        <taxon>Acinetobacter</taxon>
        <taxon>Acinetobacter calcoaceticus/baumannii complex</taxon>
    </lineage>
</organism>
<dbReference type="InterPro" id="IPR015126">
    <property type="entry name" value="Mu_I-gamma"/>
</dbReference>
<dbReference type="BioCyc" id="ABAU509170:GCL9-2760-MONOMER"/>
<dbReference type="PROSITE" id="PS50994">
    <property type="entry name" value="INTEGRASE"/>
    <property type="match status" value="1"/>
</dbReference>
<dbReference type="Gene3D" id="3.30.420.10">
    <property type="entry name" value="Ribonuclease H-like superfamily/Ribonuclease H"/>
    <property type="match status" value="1"/>
</dbReference>
<accession>B0VMI6</accession>
<evidence type="ECO:0000256" key="1">
    <source>
        <dbReference type="SAM" id="Coils"/>
    </source>
</evidence>
<reference evidence="3 4" key="1">
    <citation type="journal article" date="2008" name="PLoS ONE">
        <title>Comparative analysis of Acinetobacters: three genomes for three lifestyles.</title>
        <authorList>
            <person name="Vallenet D."/>
            <person name="Nordmann P."/>
            <person name="Barbe V."/>
            <person name="Poirel L."/>
            <person name="Mangenot S."/>
            <person name="Bataille E."/>
            <person name="Dossat C."/>
            <person name="Gas S."/>
            <person name="Kreimeyer A."/>
            <person name="Lenoble P."/>
            <person name="Oztas S."/>
            <person name="Poulain J."/>
            <person name="Segurens B."/>
            <person name="Robert C."/>
            <person name="Abergel C."/>
            <person name="Claverie J.M."/>
            <person name="Raoult D."/>
            <person name="Medigue C."/>
            <person name="Weissenbach J."/>
            <person name="Cruveiller S."/>
        </authorList>
    </citation>
    <scope>NUCLEOTIDE SEQUENCE [LARGE SCALE GENOMIC DNA]</scope>
    <source>
        <strain evidence="3 4">SDF</strain>
    </source>
</reference>
<proteinExistence type="predicted"/>
<dbReference type="InterPro" id="IPR036397">
    <property type="entry name" value="RNaseH_sf"/>
</dbReference>
<dbReference type="InterPro" id="IPR015378">
    <property type="entry name" value="Transposase-like_Mu_C"/>
</dbReference>
<gene>
    <name evidence="3" type="ordered locus">ABSDF3331</name>
</gene>
<name>B0VMI6_ACIBS</name>
<dbReference type="KEGG" id="abm:ABSDF3331"/>
<dbReference type="SUPFAM" id="SSF53098">
    <property type="entry name" value="Ribonuclease H-like"/>
    <property type="match status" value="1"/>
</dbReference>
<dbReference type="HOGENOM" id="CLU_017991_4_0_6"/>
<dbReference type="AlphaFoldDB" id="B0VMI6"/>
<dbReference type="Pfam" id="PF09299">
    <property type="entry name" value="Mu-transpos_C"/>
    <property type="match status" value="1"/>
</dbReference>
<dbReference type="InterPro" id="IPR012337">
    <property type="entry name" value="RNaseH-like_sf"/>
</dbReference>
<evidence type="ECO:0000259" key="2">
    <source>
        <dbReference type="PROSITE" id="PS50994"/>
    </source>
</evidence>
<dbReference type="Proteomes" id="UP000001741">
    <property type="component" value="Chromosome"/>
</dbReference>
<dbReference type="InterPro" id="IPR001584">
    <property type="entry name" value="Integrase_cat-core"/>
</dbReference>
<dbReference type="EMBL" id="CU468230">
    <property type="protein sequence ID" value="CAP02600.1"/>
    <property type="molecule type" value="Genomic_DNA"/>
</dbReference>
<dbReference type="Pfam" id="PF09039">
    <property type="entry name" value="HTH_Tnp_Mu_2"/>
    <property type="match status" value="1"/>
</dbReference>
<evidence type="ECO:0000313" key="4">
    <source>
        <dbReference type="Proteomes" id="UP000001741"/>
    </source>
</evidence>
<keyword evidence="1" id="KW-0175">Coiled coil</keyword>
<feature type="coiled-coil region" evidence="1">
    <location>
        <begin position="558"/>
        <end position="585"/>
    </location>
</feature>
<feature type="domain" description="Integrase catalytic" evidence="2">
    <location>
        <begin position="219"/>
        <end position="423"/>
    </location>
</feature>
<protein>
    <submittedName>
        <fullName evidence="3">Transposase</fullName>
    </submittedName>
</protein>
<dbReference type="GO" id="GO:0003676">
    <property type="term" value="F:nucleic acid binding"/>
    <property type="evidence" value="ECO:0007669"/>
    <property type="project" value="InterPro"/>
</dbReference>
<evidence type="ECO:0000313" key="3">
    <source>
        <dbReference type="EMBL" id="CAP02600.1"/>
    </source>
</evidence>
<dbReference type="GO" id="GO:0015074">
    <property type="term" value="P:DNA integration"/>
    <property type="evidence" value="ECO:0007669"/>
    <property type="project" value="InterPro"/>
</dbReference>